<dbReference type="Proteomes" id="UP000233551">
    <property type="component" value="Unassembled WGS sequence"/>
</dbReference>
<evidence type="ECO:0000313" key="3">
    <source>
        <dbReference type="EMBL" id="OWM84449.1"/>
    </source>
</evidence>
<accession>A0A218XIE5</accession>
<evidence type="ECO:0000313" key="6">
    <source>
        <dbReference type="Proteomes" id="UP000233551"/>
    </source>
</evidence>
<feature type="chain" id="PRO_5014071983" description="Secreted protein" evidence="2">
    <location>
        <begin position="21"/>
        <end position="90"/>
    </location>
</feature>
<feature type="signal peptide" evidence="2">
    <location>
        <begin position="1"/>
        <end position="20"/>
    </location>
</feature>
<organism evidence="3 5">
    <name type="scientific">Punica granatum</name>
    <name type="common">Pomegranate</name>
    <dbReference type="NCBI Taxonomy" id="22663"/>
    <lineage>
        <taxon>Eukaryota</taxon>
        <taxon>Viridiplantae</taxon>
        <taxon>Streptophyta</taxon>
        <taxon>Embryophyta</taxon>
        <taxon>Tracheophyta</taxon>
        <taxon>Spermatophyta</taxon>
        <taxon>Magnoliopsida</taxon>
        <taxon>eudicotyledons</taxon>
        <taxon>Gunneridae</taxon>
        <taxon>Pentapetalae</taxon>
        <taxon>rosids</taxon>
        <taxon>malvids</taxon>
        <taxon>Myrtales</taxon>
        <taxon>Lythraceae</taxon>
        <taxon>Punica</taxon>
    </lineage>
</organism>
<reference evidence="3" key="2">
    <citation type="submission" date="2017-06" db="EMBL/GenBank/DDBJ databases">
        <title>The pomegranate genome and the genomics of punicalagin biosynthesis.</title>
        <authorList>
            <person name="Xu C."/>
        </authorList>
    </citation>
    <scope>NUCLEOTIDE SEQUENCE [LARGE SCALE GENOMIC DNA]</scope>
    <source>
        <tissue evidence="3">Fresh leaf</tissue>
    </source>
</reference>
<dbReference type="EMBL" id="PGOL01000726">
    <property type="protein sequence ID" value="PKI65821.1"/>
    <property type="molecule type" value="Genomic_DNA"/>
</dbReference>
<keyword evidence="6" id="KW-1185">Reference proteome</keyword>
<reference evidence="4 6" key="3">
    <citation type="submission" date="2017-11" db="EMBL/GenBank/DDBJ databases">
        <title>De-novo sequencing of pomegranate (Punica granatum L.) genome.</title>
        <authorList>
            <person name="Akparov Z."/>
            <person name="Amiraslanov A."/>
            <person name="Hajiyeva S."/>
            <person name="Abbasov M."/>
            <person name="Kaur K."/>
            <person name="Hamwieh A."/>
            <person name="Solovyev V."/>
            <person name="Salamov A."/>
            <person name="Braich B."/>
            <person name="Kosarev P."/>
            <person name="Mahmoud A."/>
            <person name="Hajiyev E."/>
            <person name="Babayeva S."/>
            <person name="Izzatullayeva V."/>
            <person name="Mammadov A."/>
            <person name="Mammadov A."/>
            <person name="Sharifova S."/>
            <person name="Ojaghi J."/>
            <person name="Eynullazada K."/>
            <person name="Bayramov B."/>
            <person name="Abdulazimova A."/>
            <person name="Shahmuradov I."/>
        </authorList>
    </citation>
    <scope>NUCLEOTIDE SEQUENCE [LARGE SCALE GENOMIC DNA]</scope>
    <source>
        <strain evidence="4">AG2017</strain>
        <strain evidence="6">cv. AG2017</strain>
        <tissue evidence="4">Leaf</tissue>
    </source>
</reference>
<evidence type="ECO:0000313" key="5">
    <source>
        <dbReference type="Proteomes" id="UP000197138"/>
    </source>
</evidence>
<feature type="region of interest" description="Disordered" evidence="1">
    <location>
        <begin position="27"/>
        <end position="50"/>
    </location>
</feature>
<reference evidence="5" key="1">
    <citation type="journal article" date="2017" name="Plant J.">
        <title>The pomegranate (Punica granatum L.) genome and the genomics of punicalagin biosynthesis.</title>
        <authorList>
            <person name="Qin G."/>
            <person name="Xu C."/>
            <person name="Ming R."/>
            <person name="Tang H."/>
            <person name="Guyot R."/>
            <person name="Kramer E.M."/>
            <person name="Hu Y."/>
            <person name="Yi X."/>
            <person name="Qi Y."/>
            <person name="Xu X."/>
            <person name="Gao Z."/>
            <person name="Pan H."/>
            <person name="Jian J."/>
            <person name="Tian Y."/>
            <person name="Yue Z."/>
            <person name="Xu Y."/>
        </authorList>
    </citation>
    <scope>NUCLEOTIDE SEQUENCE [LARGE SCALE GENOMIC DNA]</scope>
    <source>
        <strain evidence="5">cv. Dabenzi</strain>
    </source>
</reference>
<gene>
    <name evidence="3" type="ORF">CDL15_Pgr000889</name>
    <name evidence="4" type="ORF">CRG98_013775</name>
</gene>
<dbReference type="AlphaFoldDB" id="A0A218XIE5"/>
<dbReference type="EMBL" id="MTKT01001357">
    <property type="protein sequence ID" value="OWM84449.1"/>
    <property type="molecule type" value="Genomic_DNA"/>
</dbReference>
<protein>
    <recommendedName>
        <fullName evidence="7">Secreted protein</fullName>
    </recommendedName>
</protein>
<comment type="caution">
    <text evidence="3">The sequence shown here is derived from an EMBL/GenBank/DDBJ whole genome shotgun (WGS) entry which is preliminary data.</text>
</comment>
<evidence type="ECO:0000313" key="4">
    <source>
        <dbReference type="EMBL" id="PKI65821.1"/>
    </source>
</evidence>
<evidence type="ECO:0000256" key="2">
    <source>
        <dbReference type="SAM" id="SignalP"/>
    </source>
</evidence>
<evidence type="ECO:0000256" key="1">
    <source>
        <dbReference type="SAM" id="MobiDB-lite"/>
    </source>
</evidence>
<keyword evidence="2" id="KW-0732">Signal</keyword>
<proteinExistence type="predicted"/>
<dbReference type="Proteomes" id="UP000197138">
    <property type="component" value="Unassembled WGS sequence"/>
</dbReference>
<evidence type="ECO:0008006" key="7">
    <source>
        <dbReference type="Google" id="ProtNLM"/>
    </source>
</evidence>
<name>A0A218XIE5_PUNGR</name>
<sequence>MTKFVCLLMIASKSVLRVKAVPCIWTKPSQSPPESPATKTAKPRYPPENQVGFKRVLAPRGRNTGGSNIILLACLSTSSAQAGMQASNDP</sequence>